<gene>
    <name evidence="1" type="ORF">5171F_000010</name>
</gene>
<evidence type="ECO:0000313" key="2">
    <source>
        <dbReference type="Proteomes" id="UP000426439"/>
    </source>
</evidence>
<accession>A0A650ERC2</accession>
<keyword evidence="2" id="KW-1185">Reference proteome</keyword>
<protein>
    <submittedName>
        <fullName evidence="1">Uncharacterized protein</fullName>
    </submittedName>
</protein>
<proteinExistence type="predicted"/>
<organism evidence="1 2">
    <name type="scientific">Lactococcus phage 5171F</name>
    <dbReference type="NCBI Taxonomy" id="2675235"/>
    <lineage>
        <taxon>Viruses</taxon>
        <taxon>Duplodnaviria</taxon>
        <taxon>Heunggongvirae</taxon>
        <taxon>Uroviricota</taxon>
        <taxon>Caudoviricetes</taxon>
        <taxon>Ceduovirus</taxon>
        <taxon>Ceduovirus cv5171F</taxon>
    </lineage>
</organism>
<dbReference type="EMBL" id="MN689503">
    <property type="protein sequence ID" value="QGT52356.1"/>
    <property type="molecule type" value="Genomic_DNA"/>
</dbReference>
<evidence type="ECO:0000313" key="1">
    <source>
        <dbReference type="EMBL" id="QGT52356.1"/>
    </source>
</evidence>
<reference evidence="1 2" key="1">
    <citation type="submission" date="2019-11" db="EMBL/GenBank/DDBJ databases">
        <title>Genome Sequences of 31 Lactococcus lactis Bacteriophages Isolated from Foods.</title>
        <authorList>
            <person name="Marcelli B."/>
            <person name="de Jong A."/>
            <person name="Kuipers O.P."/>
        </authorList>
    </citation>
    <scope>NUCLEOTIDE SEQUENCE [LARGE SCALE GENOMIC DNA]</scope>
</reference>
<sequence>MAQDYYANKYGIQLEEFLIWGSEWDLKFWQYNFTTGQGFALTNALKYIVRAGKKPDEPYEKDMDKYVDYINMAVKMGFTQEEAEDWVALQKSIFEEFKGRKAELEELEKRKETKENAEIRGFQ</sequence>
<dbReference type="InterPro" id="IPR021739">
    <property type="entry name" value="SaV-like"/>
</dbReference>
<name>A0A650ERC2_9CAUD</name>
<dbReference type="Pfam" id="PF11753">
    <property type="entry name" value="DUF3310"/>
    <property type="match status" value="1"/>
</dbReference>
<dbReference type="Proteomes" id="UP000426439">
    <property type="component" value="Segment"/>
</dbReference>